<sequence>MQSSGDLLADRRYAYAKSAFDEEDWEAAADLARQALELAPGFAPAWFLLGEACQKLAERDETSRDEAVAAFSAARRFDPDDGLGAGVRLALLGAEEPRRAMSAAYVRSLFDEYAIRFDRHLRQSLAYRGPELLHDAVRRASSRILRPFRFDLMLDLGCGTGLAAEVFRPQCRRIAGVDLSPAMARKAEAKGIYDEVEIGELLPWLEAWPEGAADLVLAADVFVYLADLAPVFAAAARALDREGLFAFTVQHHGGDGIILGEDQRYAHGEAHLRSLAAASSLDPVILERVSTRQDRGQDVPGLLLVLAR</sequence>
<gene>
    <name evidence="2" type="ORF">HJG44_00740</name>
</gene>
<evidence type="ECO:0000313" key="2">
    <source>
        <dbReference type="EMBL" id="NNM70921.1"/>
    </source>
</evidence>
<proteinExistence type="predicted"/>
<accession>A0A849I0J9</accession>
<keyword evidence="3" id="KW-1185">Reference proteome</keyword>
<dbReference type="InterPro" id="IPR029063">
    <property type="entry name" value="SAM-dependent_MTases_sf"/>
</dbReference>
<keyword evidence="2" id="KW-0808">Transferase</keyword>
<dbReference type="GO" id="GO:0008757">
    <property type="term" value="F:S-adenosylmethionine-dependent methyltransferase activity"/>
    <property type="evidence" value="ECO:0007669"/>
    <property type="project" value="InterPro"/>
</dbReference>
<protein>
    <submittedName>
        <fullName evidence="2">Methyltransferase domain-containing protein</fullName>
    </submittedName>
</protein>
<dbReference type="Gene3D" id="3.40.50.150">
    <property type="entry name" value="Vaccinia Virus protein VP39"/>
    <property type="match status" value="1"/>
</dbReference>
<dbReference type="EMBL" id="JABEPP010000001">
    <property type="protein sequence ID" value="NNM70921.1"/>
    <property type="molecule type" value="Genomic_DNA"/>
</dbReference>
<reference evidence="2 3" key="1">
    <citation type="submission" date="2020-04" db="EMBL/GenBank/DDBJ databases">
        <title>Enterovirga sp. isolate from soil.</title>
        <authorList>
            <person name="Chea S."/>
            <person name="Kim D.-U."/>
        </authorList>
    </citation>
    <scope>NUCLEOTIDE SEQUENCE [LARGE SCALE GENOMIC DNA]</scope>
    <source>
        <strain evidence="2 3">DB1703</strain>
    </source>
</reference>
<dbReference type="PANTHER" id="PTHR43861">
    <property type="entry name" value="TRANS-ACONITATE 2-METHYLTRANSFERASE-RELATED"/>
    <property type="match status" value="1"/>
</dbReference>
<dbReference type="Gene3D" id="1.25.40.10">
    <property type="entry name" value="Tetratricopeptide repeat domain"/>
    <property type="match status" value="1"/>
</dbReference>
<evidence type="ECO:0000259" key="1">
    <source>
        <dbReference type="Pfam" id="PF08241"/>
    </source>
</evidence>
<dbReference type="SUPFAM" id="SSF48452">
    <property type="entry name" value="TPR-like"/>
    <property type="match status" value="1"/>
</dbReference>
<dbReference type="CDD" id="cd02440">
    <property type="entry name" value="AdoMet_MTases"/>
    <property type="match status" value="1"/>
</dbReference>
<dbReference type="GO" id="GO:0032259">
    <property type="term" value="P:methylation"/>
    <property type="evidence" value="ECO:0007669"/>
    <property type="project" value="UniProtKB-KW"/>
</dbReference>
<dbReference type="InterPro" id="IPR013216">
    <property type="entry name" value="Methyltransf_11"/>
</dbReference>
<name>A0A849I0J9_9HYPH</name>
<evidence type="ECO:0000313" key="3">
    <source>
        <dbReference type="Proteomes" id="UP000564885"/>
    </source>
</evidence>
<dbReference type="SUPFAM" id="SSF53335">
    <property type="entry name" value="S-adenosyl-L-methionine-dependent methyltransferases"/>
    <property type="match status" value="1"/>
</dbReference>
<dbReference type="Pfam" id="PF08241">
    <property type="entry name" value="Methyltransf_11"/>
    <property type="match status" value="1"/>
</dbReference>
<comment type="caution">
    <text evidence="2">The sequence shown here is derived from an EMBL/GenBank/DDBJ whole genome shotgun (WGS) entry which is preliminary data.</text>
</comment>
<dbReference type="RefSeq" id="WP_171216443.1">
    <property type="nucleotide sequence ID" value="NZ_JABEPP010000001.1"/>
</dbReference>
<dbReference type="AlphaFoldDB" id="A0A849I0J9"/>
<dbReference type="Proteomes" id="UP000564885">
    <property type="component" value="Unassembled WGS sequence"/>
</dbReference>
<feature type="domain" description="Methyltransferase type 11" evidence="1">
    <location>
        <begin position="154"/>
        <end position="247"/>
    </location>
</feature>
<keyword evidence="2" id="KW-0489">Methyltransferase</keyword>
<organism evidence="2 3">
    <name type="scientific">Enterovirga aerilata</name>
    <dbReference type="NCBI Taxonomy" id="2730920"/>
    <lineage>
        <taxon>Bacteria</taxon>
        <taxon>Pseudomonadati</taxon>
        <taxon>Pseudomonadota</taxon>
        <taxon>Alphaproteobacteria</taxon>
        <taxon>Hyphomicrobiales</taxon>
        <taxon>Methylobacteriaceae</taxon>
        <taxon>Enterovirga</taxon>
    </lineage>
</organism>
<dbReference type="InterPro" id="IPR011990">
    <property type="entry name" value="TPR-like_helical_dom_sf"/>
</dbReference>
<dbReference type="PANTHER" id="PTHR43861:SF1">
    <property type="entry name" value="TRANS-ACONITATE 2-METHYLTRANSFERASE"/>
    <property type="match status" value="1"/>
</dbReference>